<dbReference type="EMBL" id="FOSJ01000075">
    <property type="protein sequence ID" value="SFK69113.1"/>
    <property type="molecule type" value="Genomic_DNA"/>
</dbReference>
<accession>A0A1I4BKP9</accession>
<dbReference type="Gene3D" id="1.10.10.10">
    <property type="entry name" value="Winged helix-like DNA-binding domain superfamily/Winged helix DNA-binding domain"/>
    <property type="match status" value="1"/>
</dbReference>
<name>A0A1I4BKP9_9LACT</name>
<evidence type="ECO:0000313" key="2">
    <source>
        <dbReference type="EMBL" id="SFK69113.1"/>
    </source>
</evidence>
<sequence>MVRSDLQKIYMPMTETAFYILLSLQEPRYGYKIMQFVEELTSGRIQFGAGTMYGSLSKLKKDGLIEIVREENKRKIYQTTSLGNKLLKIEKERIVELYLNAERVKD</sequence>
<proteinExistence type="predicted"/>
<evidence type="ECO:0000313" key="3">
    <source>
        <dbReference type="Proteomes" id="UP000199589"/>
    </source>
</evidence>
<dbReference type="AlphaFoldDB" id="A0A1I4BKP9"/>
<keyword evidence="3" id="KW-1185">Reference proteome</keyword>
<dbReference type="InterPro" id="IPR036390">
    <property type="entry name" value="WH_DNA-bd_sf"/>
</dbReference>
<feature type="domain" description="Transcription regulator PadR N-terminal" evidence="1">
    <location>
        <begin position="24"/>
        <end position="88"/>
    </location>
</feature>
<dbReference type="SUPFAM" id="SSF46785">
    <property type="entry name" value="Winged helix' DNA-binding domain"/>
    <property type="match status" value="1"/>
</dbReference>
<keyword evidence="2" id="KW-0238">DNA-binding</keyword>
<dbReference type="InterPro" id="IPR052509">
    <property type="entry name" value="Metal_resp_DNA-bind_regulator"/>
</dbReference>
<evidence type="ECO:0000259" key="1">
    <source>
        <dbReference type="Pfam" id="PF03551"/>
    </source>
</evidence>
<gene>
    <name evidence="2" type="ORF">SAMN04488569_10757</name>
</gene>
<dbReference type="Pfam" id="PF03551">
    <property type="entry name" value="PadR"/>
    <property type="match status" value="1"/>
</dbReference>
<dbReference type="GO" id="GO:0003677">
    <property type="term" value="F:DNA binding"/>
    <property type="evidence" value="ECO:0007669"/>
    <property type="project" value="UniProtKB-KW"/>
</dbReference>
<reference evidence="3" key="1">
    <citation type="submission" date="2016-10" db="EMBL/GenBank/DDBJ databases">
        <authorList>
            <person name="Varghese N."/>
            <person name="Submissions S."/>
        </authorList>
    </citation>
    <scope>NUCLEOTIDE SEQUENCE [LARGE SCALE GENOMIC DNA]</scope>
    <source>
        <strain evidence="3">DSM 16108</strain>
    </source>
</reference>
<organism evidence="2 3">
    <name type="scientific">Marinilactibacillus piezotolerans</name>
    <dbReference type="NCBI Taxonomy" id="258723"/>
    <lineage>
        <taxon>Bacteria</taxon>
        <taxon>Bacillati</taxon>
        <taxon>Bacillota</taxon>
        <taxon>Bacilli</taxon>
        <taxon>Lactobacillales</taxon>
        <taxon>Carnobacteriaceae</taxon>
        <taxon>Marinilactibacillus</taxon>
    </lineage>
</organism>
<dbReference type="PANTHER" id="PTHR33169:SF13">
    <property type="entry name" value="PADR-FAMILY TRANSCRIPTIONAL REGULATOR"/>
    <property type="match status" value="1"/>
</dbReference>
<dbReference type="RefSeq" id="WP_072694200.1">
    <property type="nucleotide sequence ID" value="NZ_FOSJ01000075.1"/>
</dbReference>
<dbReference type="InterPro" id="IPR036388">
    <property type="entry name" value="WH-like_DNA-bd_sf"/>
</dbReference>
<dbReference type="Proteomes" id="UP000199589">
    <property type="component" value="Unassembled WGS sequence"/>
</dbReference>
<dbReference type="OrthoDB" id="9814826at2"/>
<protein>
    <submittedName>
        <fullName evidence="2">DNA-binding transcriptional regulator, PadR family</fullName>
    </submittedName>
</protein>
<dbReference type="InterPro" id="IPR005149">
    <property type="entry name" value="Tscrpt_reg_PadR_N"/>
</dbReference>
<dbReference type="PANTHER" id="PTHR33169">
    <property type="entry name" value="PADR-FAMILY TRANSCRIPTIONAL REGULATOR"/>
    <property type="match status" value="1"/>
</dbReference>